<reference evidence="2" key="1">
    <citation type="journal article" date="2020" name="Cell">
        <title>Large-Scale Comparative Analyses of Tick Genomes Elucidate Their Genetic Diversity and Vector Capacities.</title>
        <authorList>
            <consortium name="Tick Genome and Microbiome Consortium (TIGMIC)"/>
            <person name="Jia N."/>
            <person name="Wang J."/>
            <person name="Shi W."/>
            <person name="Du L."/>
            <person name="Sun Y."/>
            <person name="Zhan W."/>
            <person name="Jiang J.F."/>
            <person name="Wang Q."/>
            <person name="Zhang B."/>
            <person name="Ji P."/>
            <person name="Bell-Sakyi L."/>
            <person name="Cui X.M."/>
            <person name="Yuan T.T."/>
            <person name="Jiang B.G."/>
            <person name="Yang W.F."/>
            <person name="Lam T.T."/>
            <person name="Chang Q.C."/>
            <person name="Ding S.J."/>
            <person name="Wang X.J."/>
            <person name="Zhu J.G."/>
            <person name="Ruan X.D."/>
            <person name="Zhao L."/>
            <person name="Wei J.T."/>
            <person name="Ye R.Z."/>
            <person name="Que T.C."/>
            <person name="Du C.H."/>
            <person name="Zhou Y.H."/>
            <person name="Cheng J.X."/>
            <person name="Dai P.F."/>
            <person name="Guo W.B."/>
            <person name="Han X.H."/>
            <person name="Huang E.J."/>
            <person name="Li L.F."/>
            <person name="Wei W."/>
            <person name="Gao Y.C."/>
            <person name="Liu J.Z."/>
            <person name="Shao H.Z."/>
            <person name="Wang X."/>
            <person name="Wang C.C."/>
            <person name="Yang T.C."/>
            <person name="Huo Q.B."/>
            <person name="Li W."/>
            <person name="Chen H.Y."/>
            <person name="Chen S.E."/>
            <person name="Zhou L.G."/>
            <person name="Ni X.B."/>
            <person name="Tian J.H."/>
            <person name="Sheng Y."/>
            <person name="Liu T."/>
            <person name="Pan Y.S."/>
            <person name="Xia L.Y."/>
            <person name="Li J."/>
            <person name="Zhao F."/>
            <person name="Cao W.C."/>
        </authorList>
    </citation>
    <scope>NUCLEOTIDE SEQUENCE</scope>
    <source>
        <strain evidence="2">Rmic-2018</strain>
    </source>
</reference>
<gene>
    <name evidence="2" type="ORF">HPB51_026956</name>
</gene>
<proteinExistence type="predicted"/>
<protein>
    <submittedName>
        <fullName evidence="2">Uncharacterized protein</fullName>
    </submittedName>
</protein>
<dbReference type="EMBL" id="JABSTU010002426">
    <property type="protein sequence ID" value="KAH7977192.1"/>
    <property type="molecule type" value="Genomic_DNA"/>
</dbReference>
<evidence type="ECO:0000313" key="3">
    <source>
        <dbReference type="Proteomes" id="UP000821866"/>
    </source>
</evidence>
<accession>A0A9J6D1J4</accession>
<reference evidence="2" key="2">
    <citation type="submission" date="2021-09" db="EMBL/GenBank/DDBJ databases">
        <authorList>
            <person name="Jia N."/>
            <person name="Wang J."/>
            <person name="Shi W."/>
            <person name="Du L."/>
            <person name="Sun Y."/>
            <person name="Zhan W."/>
            <person name="Jiang J."/>
            <person name="Wang Q."/>
            <person name="Zhang B."/>
            <person name="Ji P."/>
            <person name="Sakyi L.B."/>
            <person name="Cui X."/>
            <person name="Yuan T."/>
            <person name="Jiang B."/>
            <person name="Yang W."/>
            <person name="Lam T.T.-Y."/>
            <person name="Chang Q."/>
            <person name="Ding S."/>
            <person name="Wang X."/>
            <person name="Zhu J."/>
            <person name="Ruan X."/>
            <person name="Zhao L."/>
            <person name="Wei J."/>
            <person name="Que T."/>
            <person name="Du C."/>
            <person name="Cheng J."/>
            <person name="Dai P."/>
            <person name="Han X."/>
            <person name="Huang E."/>
            <person name="Gao Y."/>
            <person name="Liu J."/>
            <person name="Shao H."/>
            <person name="Ye R."/>
            <person name="Li L."/>
            <person name="Wei W."/>
            <person name="Wang X."/>
            <person name="Wang C."/>
            <person name="Huo Q."/>
            <person name="Li W."/>
            <person name="Guo W."/>
            <person name="Chen H."/>
            <person name="Chen S."/>
            <person name="Zhou L."/>
            <person name="Zhou L."/>
            <person name="Ni X."/>
            <person name="Tian J."/>
            <person name="Zhou Y."/>
            <person name="Sheng Y."/>
            <person name="Liu T."/>
            <person name="Pan Y."/>
            <person name="Xia L."/>
            <person name="Li J."/>
            <person name="Zhao F."/>
            <person name="Cao W."/>
        </authorList>
    </citation>
    <scope>NUCLEOTIDE SEQUENCE</scope>
    <source>
        <strain evidence="2">Rmic-2018</strain>
        <tissue evidence="2">Larvae</tissue>
    </source>
</reference>
<organism evidence="2 3">
    <name type="scientific">Rhipicephalus microplus</name>
    <name type="common">Cattle tick</name>
    <name type="synonym">Boophilus microplus</name>
    <dbReference type="NCBI Taxonomy" id="6941"/>
    <lineage>
        <taxon>Eukaryota</taxon>
        <taxon>Metazoa</taxon>
        <taxon>Ecdysozoa</taxon>
        <taxon>Arthropoda</taxon>
        <taxon>Chelicerata</taxon>
        <taxon>Arachnida</taxon>
        <taxon>Acari</taxon>
        <taxon>Parasitiformes</taxon>
        <taxon>Ixodida</taxon>
        <taxon>Ixodoidea</taxon>
        <taxon>Ixodidae</taxon>
        <taxon>Rhipicephalinae</taxon>
        <taxon>Rhipicephalus</taxon>
        <taxon>Boophilus</taxon>
    </lineage>
</organism>
<dbReference type="Proteomes" id="UP000821866">
    <property type="component" value="Unassembled WGS sequence"/>
</dbReference>
<keyword evidence="3" id="KW-1185">Reference proteome</keyword>
<feature type="region of interest" description="Disordered" evidence="1">
    <location>
        <begin position="39"/>
        <end position="84"/>
    </location>
</feature>
<sequence length="197" mass="22282">MVERITILAEEGLDGSWQPSPGFRAQEKRCLVLRQATPHLNDAQQATPRHNGLKPRPPPARRRGPLPRMPPNATNIPTASRDNVRVHSTNNTFTLSAHESFQAQAYLRTTPLQIGARTTEFQVYAPPPNHAFLSIMINAYDSFNDAEILKDLQLIYPAMSVVDAHRMEEINQIIVAMLEDCLPRWIVYICLHPVTQE</sequence>
<evidence type="ECO:0000313" key="2">
    <source>
        <dbReference type="EMBL" id="KAH7977192.1"/>
    </source>
</evidence>
<evidence type="ECO:0000256" key="1">
    <source>
        <dbReference type="SAM" id="MobiDB-lite"/>
    </source>
</evidence>
<dbReference type="AlphaFoldDB" id="A0A9J6D1J4"/>
<comment type="caution">
    <text evidence="2">The sequence shown here is derived from an EMBL/GenBank/DDBJ whole genome shotgun (WGS) entry which is preliminary data.</text>
</comment>
<feature type="compositionally biased region" description="Polar residues" evidence="1">
    <location>
        <begin position="72"/>
        <end position="84"/>
    </location>
</feature>
<name>A0A9J6D1J4_RHIMP</name>